<organism evidence="9 10">
    <name type="scientific">Theropithecus gelada</name>
    <name type="common">Gelada baboon</name>
    <dbReference type="NCBI Taxonomy" id="9565"/>
    <lineage>
        <taxon>Eukaryota</taxon>
        <taxon>Metazoa</taxon>
        <taxon>Chordata</taxon>
        <taxon>Craniata</taxon>
        <taxon>Vertebrata</taxon>
        <taxon>Euteleostomi</taxon>
        <taxon>Mammalia</taxon>
        <taxon>Eutheria</taxon>
        <taxon>Euarchontoglires</taxon>
        <taxon>Primates</taxon>
        <taxon>Haplorrhini</taxon>
        <taxon>Catarrhini</taxon>
        <taxon>Cercopithecidae</taxon>
        <taxon>Cercopithecinae</taxon>
        <taxon>Theropithecus</taxon>
    </lineage>
</organism>
<dbReference type="GO" id="GO:0005634">
    <property type="term" value="C:nucleus"/>
    <property type="evidence" value="ECO:0007669"/>
    <property type="project" value="UniProtKB-SubCell"/>
</dbReference>
<evidence type="ECO:0000313" key="10">
    <source>
        <dbReference type="Proteomes" id="UP000694411"/>
    </source>
</evidence>
<dbReference type="GO" id="GO:0030182">
    <property type="term" value="P:neuron differentiation"/>
    <property type="evidence" value="ECO:0007669"/>
    <property type="project" value="TreeGrafter"/>
</dbReference>
<keyword evidence="8" id="KW-0539">Nucleus</keyword>
<evidence type="ECO:0000256" key="8">
    <source>
        <dbReference type="ARBA" id="ARBA00023242"/>
    </source>
</evidence>
<evidence type="ECO:0000256" key="3">
    <source>
        <dbReference type="ARBA" id="ARBA00010010"/>
    </source>
</evidence>
<comment type="similarity">
    <text evidence="3">Belongs to the vexin family.</text>
</comment>
<evidence type="ECO:0000313" key="9">
    <source>
        <dbReference type="Ensembl" id="ENSTGEP00000027897.1"/>
    </source>
</evidence>
<reference evidence="9" key="2">
    <citation type="submission" date="2025-08" db="UniProtKB">
        <authorList>
            <consortium name="Ensembl"/>
        </authorList>
    </citation>
    <scope>IDENTIFICATION</scope>
</reference>
<dbReference type="InterPro" id="IPR040470">
    <property type="entry name" value="Vexin"/>
</dbReference>
<dbReference type="PANTHER" id="PTHR31520:SF1">
    <property type="entry name" value="VEXIN"/>
    <property type="match status" value="1"/>
</dbReference>
<evidence type="ECO:0000256" key="2">
    <source>
        <dbReference type="ARBA" id="ARBA00004236"/>
    </source>
</evidence>
<protein>
    <recommendedName>
        <fullName evidence="4">Vexin</fullName>
    </recommendedName>
</protein>
<keyword evidence="7" id="KW-0472">Membrane</keyword>
<name>A0A8D2FZP7_THEGE</name>
<evidence type="ECO:0000256" key="5">
    <source>
        <dbReference type="ARBA" id="ARBA00022475"/>
    </source>
</evidence>
<dbReference type="AlphaFoldDB" id="A0A8D2FZP7"/>
<dbReference type="GO" id="GO:0005886">
    <property type="term" value="C:plasma membrane"/>
    <property type="evidence" value="ECO:0007669"/>
    <property type="project" value="UniProtKB-SubCell"/>
</dbReference>
<reference evidence="9" key="1">
    <citation type="submission" date="2018-05" db="EMBL/GenBank/DDBJ databases">
        <title>Whole genome of Theropithecus gelada.</title>
        <authorList>
            <person name="Chiou K.L."/>
            <person name="Snyder-Mackler N."/>
        </authorList>
    </citation>
    <scope>NUCLEOTIDE SEQUENCE [LARGE SCALE GENOMIC DNA]</scope>
</reference>
<evidence type="ECO:0000256" key="6">
    <source>
        <dbReference type="ARBA" id="ARBA00022902"/>
    </source>
</evidence>
<dbReference type="Proteomes" id="UP000694411">
    <property type="component" value="Chromosome 8"/>
</dbReference>
<dbReference type="PANTHER" id="PTHR31520">
    <property type="entry name" value="VEXIN"/>
    <property type="match status" value="1"/>
</dbReference>
<evidence type="ECO:0000256" key="4">
    <source>
        <dbReference type="ARBA" id="ARBA00015328"/>
    </source>
</evidence>
<proteinExistence type="inferred from homology"/>
<evidence type="ECO:0000256" key="1">
    <source>
        <dbReference type="ARBA" id="ARBA00004123"/>
    </source>
</evidence>
<reference evidence="9" key="3">
    <citation type="submission" date="2025-09" db="UniProtKB">
        <authorList>
            <consortium name="Ensembl"/>
        </authorList>
    </citation>
    <scope>IDENTIFICATION</scope>
</reference>
<comment type="subcellular location">
    <subcellularLocation>
        <location evidence="2">Cell membrane</location>
    </subcellularLocation>
    <subcellularLocation>
        <location evidence="1">Nucleus</location>
    </subcellularLocation>
</comment>
<accession>A0A8D2FZP7</accession>
<keyword evidence="5" id="KW-1003">Cell membrane</keyword>
<dbReference type="Ensembl" id="ENSTGET00000033237.1">
    <property type="protein sequence ID" value="ENSTGEP00000027897.1"/>
    <property type="gene ID" value="ENSTGEG00000022471.1"/>
</dbReference>
<keyword evidence="6" id="KW-0524">Neurogenesis</keyword>
<sequence length="70" mass="7904">MEKSLIMTGSRPLRMTKEYLTIHQGAEASLSLTDSTSCGVPSSPRKLWTRHKKTPEYVRATNTAFQADYQ</sequence>
<evidence type="ECO:0000256" key="7">
    <source>
        <dbReference type="ARBA" id="ARBA00023136"/>
    </source>
</evidence>
<keyword evidence="10" id="KW-1185">Reference proteome</keyword>